<dbReference type="OrthoDB" id="2497589at2759"/>
<feature type="compositionally biased region" description="Basic and acidic residues" evidence="1">
    <location>
        <begin position="142"/>
        <end position="170"/>
    </location>
</feature>
<dbReference type="EMBL" id="KN833880">
    <property type="protein sequence ID" value="KIK15714.1"/>
    <property type="molecule type" value="Genomic_DNA"/>
</dbReference>
<proteinExistence type="predicted"/>
<dbReference type="Proteomes" id="UP000054018">
    <property type="component" value="Unassembled WGS sequence"/>
</dbReference>
<accession>A0A0C9YPG8</accession>
<feature type="compositionally biased region" description="Basic and acidic residues" evidence="1">
    <location>
        <begin position="8"/>
        <end position="30"/>
    </location>
</feature>
<dbReference type="AlphaFoldDB" id="A0A0C9YPG8"/>
<feature type="region of interest" description="Disordered" evidence="1">
    <location>
        <begin position="1"/>
        <end position="44"/>
    </location>
</feature>
<feature type="compositionally biased region" description="Low complexity" evidence="1">
    <location>
        <begin position="178"/>
        <end position="215"/>
    </location>
</feature>
<name>A0A0C9YPG8_9AGAM</name>
<evidence type="ECO:0000313" key="2">
    <source>
        <dbReference type="EMBL" id="KIK15714.1"/>
    </source>
</evidence>
<sequence length="215" mass="21866">MAGRKRTRSDDTPATEKRETRSSKVQKTEGGRAPGRGGAKGTARLKTGLTASAFKSRAAPLHLALSYNPFPGEGETIAVEAGGEEASILSTTTLTPSSFTTGSFGWKGSKRIAVSLKAPGEGGEDEGDTVHIMVNATVIGSKDVKESAEEGEGVKESAEEAEAEGVKEGSGEGEGAQEEQTSTEAKAEGAEAAPAAETGQTTVEPTGTPVTVAQA</sequence>
<dbReference type="HOGENOM" id="CLU_100697_0_0_1"/>
<reference evidence="2 3" key="1">
    <citation type="submission" date="2014-04" db="EMBL/GenBank/DDBJ databases">
        <authorList>
            <consortium name="DOE Joint Genome Institute"/>
            <person name="Kuo A."/>
            <person name="Kohler A."/>
            <person name="Costa M.D."/>
            <person name="Nagy L.G."/>
            <person name="Floudas D."/>
            <person name="Copeland A."/>
            <person name="Barry K.W."/>
            <person name="Cichocki N."/>
            <person name="Veneault-Fourrey C."/>
            <person name="LaButti K."/>
            <person name="Lindquist E.A."/>
            <person name="Lipzen A."/>
            <person name="Lundell T."/>
            <person name="Morin E."/>
            <person name="Murat C."/>
            <person name="Sun H."/>
            <person name="Tunlid A."/>
            <person name="Henrissat B."/>
            <person name="Grigoriev I.V."/>
            <person name="Hibbett D.S."/>
            <person name="Martin F."/>
            <person name="Nordberg H.P."/>
            <person name="Cantor M.N."/>
            <person name="Hua S.X."/>
        </authorList>
    </citation>
    <scope>NUCLEOTIDE SEQUENCE [LARGE SCALE GENOMIC DNA]</scope>
    <source>
        <strain evidence="2 3">441</strain>
    </source>
</reference>
<keyword evidence="3" id="KW-1185">Reference proteome</keyword>
<reference evidence="3" key="2">
    <citation type="submission" date="2015-01" db="EMBL/GenBank/DDBJ databases">
        <title>Evolutionary Origins and Diversification of the Mycorrhizal Mutualists.</title>
        <authorList>
            <consortium name="DOE Joint Genome Institute"/>
            <consortium name="Mycorrhizal Genomics Consortium"/>
            <person name="Kohler A."/>
            <person name="Kuo A."/>
            <person name="Nagy L.G."/>
            <person name="Floudas D."/>
            <person name="Copeland A."/>
            <person name="Barry K.W."/>
            <person name="Cichocki N."/>
            <person name="Veneault-Fourrey C."/>
            <person name="LaButti K."/>
            <person name="Lindquist E.A."/>
            <person name="Lipzen A."/>
            <person name="Lundell T."/>
            <person name="Morin E."/>
            <person name="Murat C."/>
            <person name="Riley R."/>
            <person name="Ohm R."/>
            <person name="Sun H."/>
            <person name="Tunlid A."/>
            <person name="Henrissat B."/>
            <person name="Grigoriev I.V."/>
            <person name="Hibbett D.S."/>
            <person name="Martin F."/>
        </authorList>
    </citation>
    <scope>NUCLEOTIDE SEQUENCE [LARGE SCALE GENOMIC DNA]</scope>
    <source>
        <strain evidence="3">441</strain>
    </source>
</reference>
<organism evidence="2 3">
    <name type="scientific">Pisolithus microcarpus 441</name>
    <dbReference type="NCBI Taxonomy" id="765257"/>
    <lineage>
        <taxon>Eukaryota</taxon>
        <taxon>Fungi</taxon>
        <taxon>Dikarya</taxon>
        <taxon>Basidiomycota</taxon>
        <taxon>Agaricomycotina</taxon>
        <taxon>Agaricomycetes</taxon>
        <taxon>Agaricomycetidae</taxon>
        <taxon>Boletales</taxon>
        <taxon>Sclerodermatineae</taxon>
        <taxon>Pisolithaceae</taxon>
        <taxon>Pisolithus</taxon>
    </lineage>
</organism>
<dbReference type="STRING" id="765257.A0A0C9YPG8"/>
<gene>
    <name evidence="2" type="ORF">PISMIDRAFT_16343</name>
</gene>
<evidence type="ECO:0000256" key="1">
    <source>
        <dbReference type="SAM" id="MobiDB-lite"/>
    </source>
</evidence>
<feature type="region of interest" description="Disordered" evidence="1">
    <location>
        <begin position="141"/>
        <end position="215"/>
    </location>
</feature>
<protein>
    <submittedName>
        <fullName evidence="2">Uncharacterized protein</fullName>
    </submittedName>
</protein>
<evidence type="ECO:0000313" key="3">
    <source>
        <dbReference type="Proteomes" id="UP000054018"/>
    </source>
</evidence>